<evidence type="ECO:0000313" key="3">
    <source>
        <dbReference type="Proteomes" id="UP000594638"/>
    </source>
</evidence>
<dbReference type="Gramene" id="OE9A046664T1">
    <property type="protein sequence ID" value="OE9A046664C1"/>
    <property type="gene ID" value="OE9A046664"/>
</dbReference>
<evidence type="ECO:0000313" key="2">
    <source>
        <dbReference type="EMBL" id="CAA3007990.1"/>
    </source>
</evidence>
<dbReference type="InterPro" id="IPR039615">
    <property type="entry name" value="PKS"/>
</dbReference>
<dbReference type="Proteomes" id="UP000594638">
    <property type="component" value="Unassembled WGS sequence"/>
</dbReference>
<name>A0A8S0TPM7_OLEEU</name>
<dbReference type="PANTHER" id="PTHR33781:SF3">
    <property type="entry name" value="PROTEIN PHYTOCHROME KINASE SUBSTRATE 3"/>
    <property type="match status" value="1"/>
</dbReference>
<evidence type="ECO:0000256" key="1">
    <source>
        <dbReference type="SAM" id="MobiDB-lite"/>
    </source>
</evidence>
<reference evidence="2 3" key="1">
    <citation type="submission" date="2019-12" db="EMBL/GenBank/DDBJ databases">
        <authorList>
            <person name="Alioto T."/>
            <person name="Alioto T."/>
            <person name="Gomez Garrido J."/>
        </authorList>
    </citation>
    <scope>NUCLEOTIDE SEQUENCE [LARGE SCALE GENOMIC DNA]</scope>
</reference>
<proteinExistence type="predicted"/>
<dbReference type="OrthoDB" id="760005at2759"/>
<comment type="caution">
    <text evidence="2">The sequence shown here is derived from an EMBL/GenBank/DDBJ whole genome shotgun (WGS) entry which is preliminary data.</text>
</comment>
<accession>A0A8S0TPM7</accession>
<dbReference type="GO" id="GO:0009638">
    <property type="term" value="P:phototropism"/>
    <property type="evidence" value="ECO:0007669"/>
    <property type="project" value="InterPro"/>
</dbReference>
<dbReference type="EMBL" id="CACTIH010007288">
    <property type="protein sequence ID" value="CAA3007990.1"/>
    <property type="molecule type" value="Genomic_DNA"/>
</dbReference>
<organism evidence="2 3">
    <name type="scientific">Olea europaea subsp. europaea</name>
    <dbReference type="NCBI Taxonomy" id="158383"/>
    <lineage>
        <taxon>Eukaryota</taxon>
        <taxon>Viridiplantae</taxon>
        <taxon>Streptophyta</taxon>
        <taxon>Embryophyta</taxon>
        <taxon>Tracheophyta</taxon>
        <taxon>Spermatophyta</taxon>
        <taxon>Magnoliopsida</taxon>
        <taxon>eudicotyledons</taxon>
        <taxon>Gunneridae</taxon>
        <taxon>Pentapetalae</taxon>
        <taxon>asterids</taxon>
        <taxon>lamiids</taxon>
        <taxon>Lamiales</taxon>
        <taxon>Oleaceae</taxon>
        <taxon>Oleeae</taxon>
        <taxon>Olea</taxon>
    </lineage>
</organism>
<gene>
    <name evidence="2" type="ORF">OLEA9_A046664</name>
</gene>
<keyword evidence="3" id="KW-1185">Reference proteome</keyword>
<feature type="region of interest" description="Disordered" evidence="1">
    <location>
        <begin position="126"/>
        <end position="158"/>
    </location>
</feature>
<protein>
    <submittedName>
        <fullName evidence="2">Uncharacterized protein</fullName>
    </submittedName>
</protein>
<feature type="compositionally biased region" description="Polar residues" evidence="1">
    <location>
        <begin position="132"/>
        <end position="151"/>
    </location>
</feature>
<dbReference type="PANTHER" id="PTHR33781">
    <property type="entry name" value="PROTEIN PHYTOCHROME KINASE SUBSTRATE 1-RELATED"/>
    <property type="match status" value="1"/>
</dbReference>
<sequence length="374" mass="41370">MQSSKSMATEDNTSLRVASFSCYLDSTAKENLVQISAKDTKMLPFSTPSQDSLASLRVDSFSYLNAAGENFVFKVPGPVQDPAPAFSFPQETLCPINIGRTKSKDGEIDVFGADKYFNAKLDRKVREEPTAGSRNPSVCSQQSGTSQNAVLQNRRRIESQTKQKKPFGWRFFTYLVCQGPCFNKKSFHVNENLAPGTICESKPTRTRSKRVDHFAIQVPNSEAENMIVEEEELKEQKPDKHRRSLDVFGSCSSSIKGDVARNLERKLSMLTWDAIPISGQNLTICTPGNTTICEDMASDASSDLFEIENISSTVYSKLKVESDQDHLSSGMSLCPTMQYAPSEASIEWSVVTASAADYSSVISDYDEKKVSRAT</sequence>
<dbReference type="AlphaFoldDB" id="A0A8S0TPM7"/>